<comment type="caution">
    <text evidence="1">The sequence shown here is derived from an EMBL/GenBank/DDBJ whole genome shotgun (WGS) entry which is preliminary data.</text>
</comment>
<name>X1U878_9ZZZZ</name>
<dbReference type="EMBL" id="BARW01033813">
    <property type="protein sequence ID" value="GAJ13768.1"/>
    <property type="molecule type" value="Genomic_DNA"/>
</dbReference>
<gene>
    <name evidence="1" type="ORF">S12H4_53165</name>
</gene>
<evidence type="ECO:0000313" key="1">
    <source>
        <dbReference type="EMBL" id="GAJ13768.1"/>
    </source>
</evidence>
<dbReference type="AlphaFoldDB" id="X1U878"/>
<accession>X1U878</accession>
<proteinExistence type="predicted"/>
<sequence>AQFQTVFLHSGGKVMKSDADASATMPIKGIAVAEVALDAEGVFLIEGFINIGTHGFAKGALLYASETVGEITNAAPTGSEDMVQRVGIAVTDKVIWFRPDLTMVEVA</sequence>
<reference evidence="1" key="1">
    <citation type="journal article" date="2014" name="Front. Microbiol.">
        <title>High frequency of phylogenetically diverse reductive dehalogenase-homologous genes in deep subseafloor sedimentary metagenomes.</title>
        <authorList>
            <person name="Kawai M."/>
            <person name="Futagami T."/>
            <person name="Toyoda A."/>
            <person name="Takaki Y."/>
            <person name="Nishi S."/>
            <person name="Hori S."/>
            <person name="Arai W."/>
            <person name="Tsubouchi T."/>
            <person name="Morono Y."/>
            <person name="Uchiyama I."/>
            <person name="Ito T."/>
            <person name="Fujiyama A."/>
            <person name="Inagaki F."/>
            <person name="Takami H."/>
        </authorList>
    </citation>
    <scope>NUCLEOTIDE SEQUENCE</scope>
    <source>
        <strain evidence="1">Expedition CK06-06</strain>
    </source>
</reference>
<organism evidence="1">
    <name type="scientific">marine sediment metagenome</name>
    <dbReference type="NCBI Taxonomy" id="412755"/>
    <lineage>
        <taxon>unclassified sequences</taxon>
        <taxon>metagenomes</taxon>
        <taxon>ecological metagenomes</taxon>
    </lineage>
</organism>
<protein>
    <submittedName>
        <fullName evidence="1">Uncharacterized protein</fullName>
    </submittedName>
</protein>
<feature type="non-terminal residue" evidence="1">
    <location>
        <position position="1"/>
    </location>
</feature>